<keyword evidence="5" id="KW-1185">Reference proteome</keyword>
<dbReference type="InterPro" id="IPR001138">
    <property type="entry name" value="Zn2Cys6_DnaBD"/>
</dbReference>
<comment type="caution">
    <text evidence="4">The sequence shown here is derived from an EMBL/GenBank/DDBJ whole genome shotgun (WGS) entry which is preliminary data.</text>
</comment>
<dbReference type="GO" id="GO:0001228">
    <property type="term" value="F:DNA-binding transcription activator activity, RNA polymerase II-specific"/>
    <property type="evidence" value="ECO:0007669"/>
    <property type="project" value="TreeGrafter"/>
</dbReference>
<evidence type="ECO:0000313" key="5">
    <source>
        <dbReference type="Proteomes" id="UP000243498"/>
    </source>
</evidence>
<accession>A0A167ESM1</accession>
<proteinExistence type="predicted"/>
<dbReference type="PANTHER" id="PTHR47784:SF5">
    <property type="entry name" value="STEROL UPTAKE CONTROL PROTEIN 2"/>
    <property type="match status" value="1"/>
</dbReference>
<evidence type="ECO:0000256" key="2">
    <source>
        <dbReference type="SAM" id="MobiDB-lite"/>
    </source>
</evidence>
<dbReference type="OrthoDB" id="3546279at2759"/>
<dbReference type="GO" id="GO:0008270">
    <property type="term" value="F:zinc ion binding"/>
    <property type="evidence" value="ECO:0007669"/>
    <property type="project" value="InterPro"/>
</dbReference>
<evidence type="ECO:0000256" key="1">
    <source>
        <dbReference type="ARBA" id="ARBA00023242"/>
    </source>
</evidence>
<dbReference type="Gene3D" id="4.10.240.10">
    <property type="entry name" value="Zn(2)-C6 fungal-type DNA-binding domain"/>
    <property type="match status" value="1"/>
</dbReference>
<dbReference type="InterPro" id="IPR036864">
    <property type="entry name" value="Zn2-C6_fun-type_DNA-bd_sf"/>
</dbReference>
<evidence type="ECO:0000313" key="4">
    <source>
        <dbReference type="EMBL" id="OAA44346.1"/>
    </source>
</evidence>
<feature type="domain" description="Zn(2)-C6 fungal-type" evidence="3">
    <location>
        <begin position="40"/>
        <end position="70"/>
    </location>
</feature>
<dbReference type="PROSITE" id="PS50048">
    <property type="entry name" value="ZN2_CY6_FUNGAL_2"/>
    <property type="match status" value="1"/>
</dbReference>
<dbReference type="InterPro" id="IPR053157">
    <property type="entry name" value="Sterol_Uptake_Regulator"/>
</dbReference>
<organism evidence="4 5">
    <name type="scientific">Metarhizium rileyi (strain RCEF 4871)</name>
    <name type="common">Nomuraea rileyi</name>
    <dbReference type="NCBI Taxonomy" id="1649241"/>
    <lineage>
        <taxon>Eukaryota</taxon>
        <taxon>Fungi</taxon>
        <taxon>Dikarya</taxon>
        <taxon>Ascomycota</taxon>
        <taxon>Pezizomycotina</taxon>
        <taxon>Sordariomycetes</taxon>
        <taxon>Hypocreomycetidae</taxon>
        <taxon>Hypocreales</taxon>
        <taxon>Clavicipitaceae</taxon>
        <taxon>Metarhizium</taxon>
    </lineage>
</organism>
<dbReference type="CDD" id="cd00067">
    <property type="entry name" value="GAL4"/>
    <property type="match status" value="1"/>
</dbReference>
<evidence type="ECO:0000259" key="3">
    <source>
        <dbReference type="PROSITE" id="PS50048"/>
    </source>
</evidence>
<sequence>MSTKGDDVYAKQLLWIDQDSGSLQNKTYHAKRPHKKSRLGCQNCKNRKVKCDEQHPSCGACTLRRDTCVFAPSAVSPGSNKPKSPSASLRSRQSSPGSVDLVPIHNRDVTPFIIVKEPLQIATGCDAIDMKILWHFLGHTCTSFSVEGGNSRPIEELMRKTVMDHAFSVQFLYKSIMALSCLHATETTGDDMGDPLRLIRYQDGVFEAYAVAIRTGDPKTYGALLANSLLLTALSSQNFRLPQAPSLYIIQWMAIWRGIGSIFKRIDRVSLRSTGLEKMFYRPAMDLTAAYDYIPWNLRALVSRIPLDDADYVSNEAYIQGLRYLATLYQNLHQGGFGPVMKLRIITWFTYLPSDFVQLVLNKNCRALVILAHYTVFLKLTTGAWWLIGVGARSLQDICMFLGPAWWDELNVPLTARDTDDPTELARLLLGDPTWEPHRSPTNRWDAKEEQETRQLGLVDDQGRPVCYESEAGAIVLAKPSHPGDEPIWNISQ</sequence>
<dbReference type="Pfam" id="PF00172">
    <property type="entry name" value="Zn_clus"/>
    <property type="match status" value="1"/>
</dbReference>
<dbReference type="SMART" id="SM00066">
    <property type="entry name" value="GAL4"/>
    <property type="match status" value="1"/>
</dbReference>
<dbReference type="OMA" id="RNCKTRK"/>
<dbReference type="SUPFAM" id="SSF57701">
    <property type="entry name" value="Zn2/Cys6 DNA-binding domain"/>
    <property type="match status" value="1"/>
</dbReference>
<protein>
    <submittedName>
        <fullName evidence="4">C6 zinc finger domain protein</fullName>
    </submittedName>
</protein>
<dbReference type="PROSITE" id="PS00463">
    <property type="entry name" value="ZN2_CY6_FUNGAL_1"/>
    <property type="match status" value="1"/>
</dbReference>
<keyword evidence="1" id="KW-0539">Nucleus</keyword>
<dbReference type="Proteomes" id="UP000243498">
    <property type="component" value="Unassembled WGS sequence"/>
</dbReference>
<gene>
    <name evidence="4" type="ORF">NOR_04074</name>
</gene>
<dbReference type="PANTHER" id="PTHR47784">
    <property type="entry name" value="STEROL UPTAKE CONTROL PROTEIN 2"/>
    <property type="match status" value="1"/>
</dbReference>
<name>A0A167ESM1_METRR</name>
<dbReference type="STRING" id="1081105.A0A167ESM1"/>
<dbReference type="AlphaFoldDB" id="A0A167ESM1"/>
<feature type="region of interest" description="Disordered" evidence="2">
    <location>
        <begin position="74"/>
        <end position="100"/>
    </location>
</feature>
<dbReference type="EMBL" id="AZHC01000010">
    <property type="protein sequence ID" value="OAA44346.1"/>
    <property type="molecule type" value="Genomic_DNA"/>
</dbReference>
<feature type="compositionally biased region" description="Low complexity" evidence="2">
    <location>
        <begin position="84"/>
        <end position="98"/>
    </location>
</feature>
<reference evidence="4 5" key="1">
    <citation type="journal article" date="2016" name="Genome Biol. Evol.">
        <title>Divergent and convergent evolution of fungal pathogenicity.</title>
        <authorList>
            <person name="Shang Y."/>
            <person name="Xiao G."/>
            <person name="Zheng P."/>
            <person name="Cen K."/>
            <person name="Zhan S."/>
            <person name="Wang C."/>
        </authorList>
    </citation>
    <scope>NUCLEOTIDE SEQUENCE [LARGE SCALE GENOMIC DNA]</scope>
    <source>
        <strain evidence="4 5">RCEF 4871</strain>
    </source>
</reference>